<evidence type="ECO:0000256" key="2">
    <source>
        <dbReference type="SAM" id="SignalP"/>
    </source>
</evidence>
<proteinExistence type="predicted"/>
<dbReference type="STRING" id="1891926.Fuma_02912"/>
<accession>A0A1P8WGY3</accession>
<evidence type="ECO:0000256" key="1">
    <source>
        <dbReference type="ARBA" id="ARBA00022729"/>
    </source>
</evidence>
<dbReference type="PANTHER" id="PTHR43037">
    <property type="entry name" value="UNNAMED PRODUCT-RELATED"/>
    <property type="match status" value="1"/>
</dbReference>
<evidence type="ECO:0000313" key="4">
    <source>
        <dbReference type="EMBL" id="APZ93295.1"/>
    </source>
</evidence>
<reference evidence="4 5" key="1">
    <citation type="journal article" date="2016" name="Front. Microbiol.">
        <title>Fuerstia marisgermanicae gen. nov., sp. nov., an Unusual Member of the Phylum Planctomycetes from the German Wadden Sea.</title>
        <authorList>
            <person name="Kohn T."/>
            <person name="Heuer A."/>
            <person name="Jogler M."/>
            <person name="Vollmers J."/>
            <person name="Boedeker C."/>
            <person name="Bunk B."/>
            <person name="Rast P."/>
            <person name="Borchert D."/>
            <person name="Glockner I."/>
            <person name="Freese H.M."/>
            <person name="Klenk H.P."/>
            <person name="Overmann J."/>
            <person name="Kaster A.K."/>
            <person name="Rohde M."/>
            <person name="Wiegand S."/>
            <person name="Jogler C."/>
        </authorList>
    </citation>
    <scope>NUCLEOTIDE SEQUENCE [LARGE SCALE GENOMIC DNA]</scope>
    <source>
        <strain evidence="4 5">NH11</strain>
    </source>
</reference>
<evidence type="ECO:0000259" key="3">
    <source>
        <dbReference type="Pfam" id="PF01738"/>
    </source>
</evidence>
<dbReference type="GO" id="GO:0016787">
    <property type="term" value="F:hydrolase activity"/>
    <property type="evidence" value="ECO:0007669"/>
    <property type="project" value="InterPro"/>
</dbReference>
<dbReference type="InterPro" id="IPR050955">
    <property type="entry name" value="Plant_Biomass_Hydrol_Est"/>
</dbReference>
<dbReference type="KEGG" id="fmr:Fuma_02912"/>
<protein>
    <submittedName>
        <fullName evidence="4">Esterase, PHB depolymerase family</fullName>
    </submittedName>
</protein>
<keyword evidence="5" id="KW-1185">Reference proteome</keyword>
<dbReference type="EMBL" id="CP017641">
    <property type="protein sequence ID" value="APZ93295.1"/>
    <property type="molecule type" value="Genomic_DNA"/>
</dbReference>
<dbReference type="ESTHER" id="9plan-a0a1p8wgy3">
    <property type="family name" value="5_AlphaBeta_hydrolase"/>
</dbReference>
<dbReference type="Pfam" id="PF01738">
    <property type="entry name" value="DLH"/>
    <property type="match status" value="1"/>
</dbReference>
<sequence length="238" mass="26808" precursor="true">MRIILLPLAAAACVHAPALADAPRQTPQRLDTTVKVEMNYLLFLPKGYDKQDSWPLVLFLHGAGERGDDLELVKKHGPPKLIGEGKDFPFIVVSPQCPKDVWWEPIELTALLNQVIKTHKVDEDRIYVTGLSMGGFGTWRLAAFTPDRFAAIAPVCGGGEKYWARRFPRLPTWAFHGARDQGVPLERSQEMVDAMKEKGGAPKLTVYPEAEHDSWTETYNNPAFYEWLLAQKRKPTVE</sequence>
<dbReference type="RefSeq" id="WP_083732060.1">
    <property type="nucleotide sequence ID" value="NZ_CP017641.1"/>
</dbReference>
<dbReference type="PANTHER" id="PTHR43037:SF1">
    <property type="entry name" value="BLL1128 PROTEIN"/>
    <property type="match status" value="1"/>
</dbReference>
<dbReference type="Gene3D" id="3.40.50.1820">
    <property type="entry name" value="alpha/beta hydrolase"/>
    <property type="match status" value="1"/>
</dbReference>
<gene>
    <name evidence="4" type="ORF">Fuma_02912</name>
</gene>
<dbReference type="SUPFAM" id="SSF53474">
    <property type="entry name" value="alpha/beta-Hydrolases"/>
    <property type="match status" value="1"/>
</dbReference>
<feature type="chain" id="PRO_5012501433" evidence="2">
    <location>
        <begin position="21"/>
        <end position="238"/>
    </location>
</feature>
<organism evidence="4 5">
    <name type="scientific">Fuerstiella marisgermanici</name>
    <dbReference type="NCBI Taxonomy" id="1891926"/>
    <lineage>
        <taxon>Bacteria</taxon>
        <taxon>Pseudomonadati</taxon>
        <taxon>Planctomycetota</taxon>
        <taxon>Planctomycetia</taxon>
        <taxon>Planctomycetales</taxon>
        <taxon>Planctomycetaceae</taxon>
        <taxon>Fuerstiella</taxon>
    </lineage>
</organism>
<dbReference type="OrthoDB" id="9764953at2"/>
<name>A0A1P8WGY3_9PLAN</name>
<keyword evidence="1 2" id="KW-0732">Signal</keyword>
<dbReference type="Proteomes" id="UP000187735">
    <property type="component" value="Chromosome"/>
</dbReference>
<dbReference type="InterPro" id="IPR029058">
    <property type="entry name" value="AB_hydrolase_fold"/>
</dbReference>
<dbReference type="InterPro" id="IPR002925">
    <property type="entry name" value="Dienelactn_hydro"/>
</dbReference>
<dbReference type="AlphaFoldDB" id="A0A1P8WGY3"/>
<evidence type="ECO:0000313" key="5">
    <source>
        <dbReference type="Proteomes" id="UP000187735"/>
    </source>
</evidence>
<feature type="signal peptide" evidence="2">
    <location>
        <begin position="1"/>
        <end position="20"/>
    </location>
</feature>
<feature type="domain" description="Dienelactone hydrolase" evidence="3">
    <location>
        <begin position="109"/>
        <end position="212"/>
    </location>
</feature>